<dbReference type="PANTHER" id="PTHR30477">
    <property type="entry name" value="ABC-TRANSPORTER METAL-BINDING PROTEIN"/>
    <property type="match status" value="1"/>
</dbReference>
<keyword evidence="6" id="KW-0813">Transport</keyword>
<evidence type="ECO:0000256" key="4">
    <source>
        <dbReference type="ARBA" id="ARBA00022989"/>
    </source>
</evidence>
<dbReference type="InterPro" id="IPR037294">
    <property type="entry name" value="ABC_BtuC-like"/>
</dbReference>
<evidence type="ECO:0000313" key="9">
    <source>
        <dbReference type="Proteomes" id="UP000502681"/>
    </source>
</evidence>
<dbReference type="NCBIfam" id="NF040871">
    <property type="entry name" value="AztB"/>
    <property type="match status" value="1"/>
</dbReference>
<feature type="transmembrane region" description="Helical" evidence="7">
    <location>
        <begin position="257"/>
        <end position="276"/>
    </location>
</feature>
<dbReference type="SUPFAM" id="SSF81345">
    <property type="entry name" value="ABC transporter involved in vitamin B12 uptake, BtuC"/>
    <property type="match status" value="1"/>
</dbReference>
<feature type="transmembrane region" description="Helical" evidence="7">
    <location>
        <begin position="142"/>
        <end position="164"/>
    </location>
</feature>
<keyword evidence="5 7" id="KW-0472">Membrane</keyword>
<feature type="transmembrane region" description="Helical" evidence="7">
    <location>
        <begin position="203"/>
        <end position="222"/>
    </location>
</feature>
<evidence type="ECO:0000256" key="3">
    <source>
        <dbReference type="ARBA" id="ARBA00022692"/>
    </source>
</evidence>
<comment type="subcellular location">
    <subcellularLocation>
        <location evidence="6">Cell membrane</location>
        <topology evidence="6">Multi-pass membrane protein</topology>
    </subcellularLocation>
    <subcellularLocation>
        <location evidence="1">Membrane</location>
        <topology evidence="1">Multi-pass membrane protein</topology>
    </subcellularLocation>
</comment>
<feature type="transmembrane region" description="Helical" evidence="7">
    <location>
        <begin position="104"/>
        <end position="122"/>
    </location>
</feature>
<feature type="transmembrane region" description="Helical" evidence="7">
    <location>
        <begin position="20"/>
        <end position="41"/>
    </location>
</feature>
<dbReference type="PANTHER" id="PTHR30477:SF13">
    <property type="entry name" value="IRON TRANSPORT SYSTEM MEMBRANE PROTEIN HI_0360-RELATED"/>
    <property type="match status" value="1"/>
</dbReference>
<evidence type="ECO:0000256" key="6">
    <source>
        <dbReference type="RuleBase" id="RU003943"/>
    </source>
</evidence>
<gene>
    <name evidence="8" type="ORF">E2566_11185</name>
</gene>
<evidence type="ECO:0000256" key="7">
    <source>
        <dbReference type="SAM" id="Phobius"/>
    </source>
</evidence>
<dbReference type="GeneID" id="90763510"/>
<dbReference type="InterPro" id="IPR001626">
    <property type="entry name" value="ABC_TroCD"/>
</dbReference>
<dbReference type="Proteomes" id="UP000502681">
    <property type="component" value="Chromosome"/>
</dbReference>
<evidence type="ECO:0000256" key="2">
    <source>
        <dbReference type="ARBA" id="ARBA00008034"/>
    </source>
</evidence>
<keyword evidence="3 6" id="KW-0812">Transmembrane</keyword>
<name>A0ABX6L280_9GAMM</name>
<dbReference type="RefSeq" id="WP_107169552.1">
    <property type="nucleotide sequence ID" value="NZ_CP038498.1"/>
</dbReference>
<accession>A0ABX6L280</accession>
<dbReference type="Gene3D" id="1.10.3470.10">
    <property type="entry name" value="ABC transporter involved in vitamin B12 uptake, BtuC"/>
    <property type="match status" value="1"/>
</dbReference>
<proteinExistence type="inferred from homology"/>
<evidence type="ECO:0000313" key="8">
    <source>
        <dbReference type="EMBL" id="QJA20453.1"/>
    </source>
</evidence>
<protein>
    <submittedName>
        <fullName evidence="8">Metal ABC transporter permease</fullName>
    </submittedName>
</protein>
<feature type="transmembrane region" description="Helical" evidence="7">
    <location>
        <begin position="74"/>
        <end position="92"/>
    </location>
</feature>
<feature type="transmembrane region" description="Helical" evidence="7">
    <location>
        <begin position="50"/>
        <end position="68"/>
    </location>
</feature>
<organism evidence="8 9">
    <name type="scientific">Pectobacterium punjabense</name>
    <dbReference type="NCBI Taxonomy" id="2108399"/>
    <lineage>
        <taxon>Bacteria</taxon>
        <taxon>Pseudomonadati</taxon>
        <taxon>Pseudomonadota</taxon>
        <taxon>Gammaproteobacteria</taxon>
        <taxon>Enterobacterales</taxon>
        <taxon>Pectobacteriaceae</taxon>
        <taxon>Pectobacterium</taxon>
    </lineage>
</organism>
<keyword evidence="9" id="KW-1185">Reference proteome</keyword>
<evidence type="ECO:0000256" key="1">
    <source>
        <dbReference type="ARBA" id="ARBA00004141"/>
    </source>
</evidence>
<evidence type="ECO:0000256" key="5">
    <source>
        <dbReference type="ARBA" id="ARBA00023136"/>
    </source>
</evidence>
<comment type="similarity">
    <text evidence="2 6">Belongs to the ABC-3 integral membrane protein family.</text>
</comment>
<feature type="transmembrane region" description="Helical" evidence="7">
    <location>
        <begin position="229"/>
        <end position="251"/>
    </location>
</feature>
<feature type="transmembrane region" description="Helical" evidence="7">
    <location>
        <begin position="176"/>
        <end position="197"/>
    </location>
</feature>
<sequence>MLWLYDLLINPFVEFGFMRRALVGALLLSLSACPVGVFLTLRRMSLVGDAMSHAVLPGAAIGFLLYGLEIIPMTIGGMVAGLVVALGAGIVSRLTVQKEDASMAAFYLISLALGVLIVSLRGSSVDLMHVLFGSVLALNAEALILIASVSAVSLLILSLLWRALIAECLDPLFLRAVSRLGSAVHFLFLTLVVINLVAGYQALGTLLSVGLMILPAVTARFWTRRVITLCLVSVLIGMVACISGLLFSYHYSLPSGPAIILANGVFYLLSTSVAMMKNARRRPHASLVNTRPSRTE</sequence>
<reference evidence="8 9" key="1">
    <citation type="submission" date="2019-04" db="EMBL/GenBank/DDBJ databases">
        <title>Whole Genome Sequencing of Pectobacterium punjabense SS95.</title>
        <authorList>
            <person name="Sarfraz S."/>
            <person name="Oulghazi S."/>
            <person name="Roques C."/>
            <person name="Vandecasteele C."/>
            <person name="Faure D."/>
        </authorList>
    </citation>
    <scope>NUCLEOTIDE SEQUENCE [LARGE SCALE GENOMIC DNA]</scope>
    <source>
        <strain evidence="8 9">SS95</strain>
    </source>
</reference>
<keyword evidence="4 7" id="KW-1133">Transmembrane helix</keyword>
<dbReference type="Pfam" id="PF00950">
    <property type="entry name" value="ABC-3"/>
    <property type="match status" value="1"/>
</dbReference>
<dbReference type="EMBL" id="CP038498">
    <property type="protein sequence ID" value="QJA20453.1"/>
    <property type="molecule type" value="Genomic_DNA"/>
</dbReference>